<organism evidence="2 3">
    <name type="scientific">Dermatophagoides pteronyssinus</name>
    <name type="common">European house dust mite</name>
    <dbReference type="NCBI Taxonomy" id="6956"/>
    <lineage>
        <taxon>Eukaryota</taxon>
        <taxon>Metazoa</taxon>
        <taxon>Ecdysozoa</taxon>
        <taxon>Arthropoda</taxon>
        <taxon>Chelicerata</taxon>
        <taxon>Arachnida</taxon>
        <taxon>Acari</taxon>
        <taxon>Acariformes</taxon>
        <taxon>Sarcoptiformes</taxon>
        <taxon>Astigmata</taxon>
        <taxon>Psoroptidia</taxon>
        <taxon>Analgoidea</taxon>
        <taxon>Pyroglyphidae</taxon>
        <taxon>Dermatophagoidinae</taxon>
        <taxon>Dermatophagoides</taxon>
    </lineage>
</organism>
<feature type="compositionally biased region" description="Low complexity" evidence="1">
    <location>
        <begin position="38"/>
        <end position="60"/>
    </location>
</feature>
<name>A0A6P6XN77_DERPT</name>
<dbReference type="KEGG" id="dpte:113789574"/>
<dbReference type="AlphaFoldDB" id="A0A6P6XN77"/>
<keyword evidence="2" id="KW-1185">Reference proteome</keyword>
<dbReference type="OrthoDB" id="10481805at2759"/>
<evidence type="ECO:0000313" key="2">
    <source>
        <dbReference type="Proteomes" id="UP000515146"/>
    </source>
</evidence>
<dbReference type="Proteomes" id="UP000515146">
    <property type="component" value="Unplaced"/>
</dbReference>
<gene>
    <name evidence="3" type="primary">LOC113789574</name>
</gene>
<proteinExistence type="predicted"/>
<feature type="compositionally biased region" description="Low complexity" evidence="1">
    <location>
        <begin position="7"/>
        <end position="20"/>
    </location>
</feature>
<dbReference type="InParanoid" id="A0A6P6XN77"/>
<sequence length="267" mass="29157">MGNEESQFQNNPQHRQQQPQSGLNSSFYNSIGGNDNFQYSQHQQYQQYHPQQQQQPQQQSNNMNVLSSMTSNLAQKAAGSANQTGSMFNSIGQLSTSFPNSIKPMNQLINQFHPGSFSGIGGMGPNKSTGSQPPTATNTMTNSMPNITSSSSSSSNANIATTAKSPIPTQVPEVDLSGLTEEEKQMIQSVMARAQQDTQSLMPHTPQAPISSPKISTTSSTQQMSSSLSTATTMQQQQQPQHHPQQNSSMMPYSNEKITIEIKRLQE</sequence>
<feature type="compositionally biased region" description="Polar residues" evidence="1">
    <location>
        <begin position="21"/>
        <end position="37"/>
    </location>
</feature>
<protein>
    <submittedName>
        <fullName evidence="3">GATA zinc finger domain-containing protein 10-like</fullName>
    </submittedName>
</protein>
<evidence type="ECO:0000256" key="1">
    <source>
        <dbReference type="SAM" id="MobiDB-lite"/>
    </source>
</evidence>
<accession>A0A6P6XN77</accession>
<reference evidence="3" key="1">
    <citation type="submission" date="2025-08" db="UniProtKB">
        <authorList>
            <consortium name="RefSeq"/>
        </authorList>
    </citation>
    <scope>IDENTIFICATION</scope>
    <source>
        <strain evidence="3">Airmid</strain>
    </source>
</reference>
<feature type="compositionally biased region" description="Basic and acidic residues" evidence="1">
    <location>
        <begin position="258"/>
        <end position="267"/>
    </location>
</feature>
<feature type="region of interest" description="Disordered" evidence="1">
    <location>
        <begin position="1"/>
        <end position="62"/>
    </location>
</feature>
<feature type="compositionally biased region" description="Low complexity" evidence="1">
    <location>
        <begin position="209"/>
        <end position="249"/>
    </location>
</feature>
<dbReference type="RefSeq" id="XP_027194930.1">
    <property type="nucleotide sequence ID" value="XM_027339129.1"/>
</dbReference>
<evidence type="ECO:0000313" key="3">
    <source>
        <dbReference type="RefSeq" id="XP_027194930.1"/>
    </source>
</evidence>
<feature type="region of interest" description="Disordered" evidence="1">
    <location>
        <begin position="192"/>
        <end position="267"/>
    </location>
</feature>